<name>A0A448X241_9PLAT</name>
<sequence length="155" mass="16965">MGRSYVTDCPPVSRPTTRGGVTGLTENRVDSARQQFPTRCLASATTPREKEHKTAPPCGANRCHGLCSTLRLLSPRRLQTDRRSHSLEVTNQAGRYRRDRTADDASCDRVRALVTVRVRVSPAGHWLVRTCALIGSSAKMAYGFWGSGGHGDNIS</sequence>
<gene>
    <name evidence="2" type="ORF">PXEA_LOCUS19467</name>
</gene>
<feature type="region of interest" description="Disordered" evidence="1">
    <location>
        <begin position="1"/>
        <end position="29"/>
    </location>
</feature>
<protein>
    <submittedName>
        <fullName evidence="2">Uncharacterized protein</fullName>
    </submittedName>
</protein>
<evidence type="ECO:0000313" key="3">
    <source>
        <dbReference type="Proteomes" id="UP000784294"/>
    </source>
</evidence>
<organism evidence="2 3">
    <name type="scientific">Protopolystoma xenopodis</name>
    <dbReference type="NCBI Taxonomy" id="117903"/>
    <lineage>
        <taxon>Eukaryota</taxon>
        <taxon>Metazoa</taxon>
        <taxon>Spiralia</taxon>
        <taxon>Lophotrochozoa</taxon>
        <taxon>Platyhelminthes</taxon>
        <taxon>Monogenea</taxon>
        <taxon>Polyopisthocotylea</taxon>
        <taxon>Polystomatidea</taxon>
        <taxon>Polystomatidae</taxon>
        <taxon>Protopolystoma</taxon>
    </lineage>
</organism>
<evidence type="ECO:0000313" key="2">
    <source>
        <dbReference type="EMBL" id="VEL26027.1"/>
    </source>
</evidence>
<reference evidence="2" key="1">
    <citation type="submission" date="2018-11" db="EMBL/GenBank/DDBJ databases">
        <authorList>
            <consortium name="Pathogen Informatics"/>
        </authorList>
    </citation>
    <scope>NUCLEOTIDE SEQUENCE</scope>
</reference>
<dbReference type="EMBL" id="CAAALY010077618">
    <property type="protein sequence ID" value="VEL26027.1"/>
    <property type="molecule type" value="Genomic_DNA"/>
</dbReference>
<accession>A0A448X241</accession>
<dbReference type="AlphaFoldDB" id="A0A448X241"/>
<evidence type="ECO:0000256" key="1">
    <source>
        <dbReference type="SAM" id="MobiDB-lite"/>
    </source>
</evidence>
<comment type="caution">
    <text evidence="2">The sequence shown here is derived from an EMBL/GenBank/DDBJ whole genome shotgun (WGS) entry which is preliminary data.</text>
</comment>
<dbReference type="Proteomes" id="UP000784294">
    <property type="component" value="Unassembled WGS sequence"/>
</dbReference>
<feature type="non-terminal residue" evidence="2">
    <location>
        <position position="155"/>
    </location>
</feature>
<keyword evidence="3" id="KW-1185">Reference proteome</keyword>
<proteinExistence type="predicted"/>